<evidence type="ECO:0000313" key="4">
    <source>
        <dbReference type="Proteomes" id="UP001163823"/>
    </source>
</evidence>
<feature type="signal peptide" evidence="2">
    <location>
        <begin position="1"/>
        <end position="23"/>
    </location>
</feature>
<comment type="caution">
    <text evidence="3">The sequence shown here is derived from an EMBL/GenBank/DDBJ whole genome shotgun (WGS) entry which is preliminary data.</text>
</comment>
<dbReference type="AlphaFoldDB" id="A0AAD7VCR8"/>
<proteinExistence type="predicted"/>
<feature type="region of interest" description="Disordered" evidence="1">
    <location>
        <begin position="26"/>
        <end position="47"/>
    </location>
</feature>
<evidence type="ECO:0000256" key="1">
    <source>
        <dbReference type="SAM" id="MobiDB-lite"/>
    </source>
</evidence>
<keyword evidence="2" id="KW-0732">Signal</keyword>
<evidence type="ECO:0000256" key="2">
    <source>
        <dbReference type="SAM" id="SignalP"/>
    </source>
</evidence>
<sequence>MKAILLSCLLFASILFLSSSTLARVGPHNVDEHEGGDPDEKISYSGAVPRTRNPVVPYYPFLPNPTRNPKNRVIHPRTPNPVVPYYPVSPNPIPKPKVRKCPTLLTQLLKHLKKKSHKY</sequence>
<organism evidence="3 4">
    <name type="scientific">Quillaja saponaria</name>
    <name type="common">Soap bark tree</name>
    <dbReference type="NCBI Taxonomy" id="32244"/>
    <lineage>
        <taxon>Eukaryota</taxon>
        <taxon>Viridiplantae</taxon>
        <taxon>Streptophyta</taxon>
        <taxon>Embryophyta</taxon>
        <taxon>Tracheophyta</taxon>
        <taxon>Spermatophyta</taxon>
        <taxon>Magnoliopsida</taxon>
        <taxon>eudicotyledons</taxon>
        <taxon>Gunneridae</taxon>
        <taxon>Pentapetalae</taxon>
        <taxon>rosids</taxon>
        <taxon>fabids</taxon>
        <taxon>Fabales</taxon>
        <taxon>Quillajaceae</taxon>
        <taxon>Quillaja</taxon>
    </lineage>
</organism>
<keyword evidence="4" id="KW-1185">Reference proteome</keyword>
<name>A0AAD7VCR8_QUISA</name>
<accession>A0AAD7VCR8</accession>
<dbReference type="Proteomes" id="UP001163823">
    <property type="component" value="Chromosome 4"/>
</dbReference>
<evidence type="ECO:0000313" key="3">
    <source>
        <dbReference type="EMBL" id="KAJ7971184.1"/>
    </source>
</evidence>
<feature type="chain" id="PRO_5042231042" evidence="2">
    <location>
        <begin position="24"/>
        <end position="119"/>
    </location>
</feature>
<gene>
    <name evidence="3" type="ORF">O6P43_009255</name>
</gene>
<protein>
    <submittedName>
        <fullName evidence="3">Uncharacterized protein</fullName>
    </submittedName>
</protein>
<dbReference type="KEGG" id="qsa:O6P43_009255"/>
<feature type="compositionally biased region" description="Basic and acidic residues" evidence="1">
    <location>
        <begin position="29"/>
        <end position="42"/>
    </location>
</feature>
<dbReference type="EMBL" id="JARAOO010000004">
    <property type="protein sequence ID" value="KAJ7971184.1"/>
    <property type="molecule type" value="Genomic_DNA"/>
</dbReference>
<reference evidence="3" key="1">
    <citation type="journal article" date="2023" name="Science">
        <title>Elucidation of the pathway for biosynthesis of saponin adjuvants from the soapbark tree.</title>
        <authorList>
            <person name="Reed J."/>
            <person name="Orme A."/>
            <person name="El-Demerdash A."/>
            <person name="Owen C."/>
            <person name="Martin L.B.B."/>
            <person name="Misra R.C."/>
            <person name="Kikuchi S."/>
            <person name="Rejzek M."/>
            <person name="Martin A.C."/>
            <person name="Harkess A."/>
            <person name="Leebens-Mack J."/>
            <person name="Louveau T."/>
            <person name="Stephenson M.J."/>
            <person name="Osbourn A."/>
        </authorList>
    </citation>
    <scope>NUCLEOTIDE SEQUENCE</scope>
    <source>
        <strain evidence="3">S10</strain>
    </source>
</reference>